<organism evidence="1 2">
    <name type="scientific">Candidatus Parvarchaeum acidophilus ARMAN-5</name>
    <dbReference type="NCBI Taxonomy" id="662762"/>
    <lineage>
        <taxon>Archaea</taxon>
        <taxon>Candidatus Parvarchaeota</taxon>
        <taxon>Candidatus Parvarchaeum</taxon>
    </lineage>
</organism>
<evidence type="ECO:0000313" key="2">
    <source>
        <dbReference type="Proteomes" id="UP000009376"/>
    </source>
</evidence>
<sequence>MEKISKLENLVEGRKRINFEELPDLGYLKENGYNFIDEKAYLIEKAAYLSGINNIDFMLAINYIPRRNFIEEYDHLTKINEAIPKNSVKPLVLVYDNSIKKDYIRGYITKTSSETTNLKKYLQEGLHGKIHLDIEMIMSLERQLEHVSNKLKKEDIYDSMPNTAFDIENIDVDKNNCIVLMNMNHYLSFNKGNGKTNDKELKKTINYLNKIKNRNWDYLHESRRSNPLHY</sequence>
<name>D6GUQ1_PARA5</name>
<proteinExistence type="predicted"/>
<evidence type="ECO:0000313" key="1">
    <source>
        <dbReference type="EMBL" id="EFD93041.1"/>
    </source>
</evidence>
<dbReference type="Proteomes" id="UP000009376">
    <property type="component" value="Unassembled WGS sequence"/>
</dbReference>
<protein>
    <submittedName>
        <fullName evidence="1">Uncharacterized protein</fullName>
    </submittedName>
</protein>
<reference evidence="1 2" key="1">
    <citation type="journal article" date="2010" name="Proc. Natl. Acad. Sci. U.S.A.">
        <title>Enigmatic, ultrasmall, uncultivated Archaea.</title>
        <authorList>
            <person name="Baker B.J."/>
            <person name="Comolli L.R."/>
            <person name="Dick G.J."/>
            <person name="Hauser L.J."/>
            <person name="Hyatt D."/>
            <person name="Dill B.D."/>
            <person name="Land M.L."/>
            <person name="Verberkmoes N.C."/>
            <person name="Hettich R.L."/>
            <person name="Banfield J.F."/>
        </authorList>
    </citation>
    <scope>NUCLEOTIDE SEQUENCE [LARGE SCALE GENOMIC DNA]</scope>
</reference>
<dbReference type="EMBL" id="GG745547">
    <property type="protein sequence ID" value="EFD93041.1"/>
    <property type="molecule type" value="Genomic_DNA"/>
</dbReference>
<dbReference type="AlphaFoldDB" id="D6GUQ1"/>
<accession>D6GUQ1</accession>
<gene>
    <name evidence="1" type="ORF">BJBARM5_0197</name>
</gene>